<evidence type="ECO:0000313" key="12">
    <source>
        <dbReference type="Proteomes" id="UP000694557"/>
    </source>
</evidence>
<feature type="transmembrane region" description="Helical" evidence="10">
    <location>
        <begin position="624"/>
        <end position="641"/>
    </location>
</feature>
<evidence type="ECO:0000313" key="11">
    <source>
        <dbReference type="Ensembl" id="ENSOKIP00005028753.1"/>
    </source>
</evidence>
<evidence type="ECO:0000256" key="9">
    <source>
        <dbReference type="ARBA" id="ARBA00023136"/>
    </source>
</evidence>
<dbReference type="GO" id="GO:0035673">
    <property type="term" value="F:oligopeptide transmembrane transporter activity"/>
    <property type="evidence" value="ECO:0007669"/>
    <property type="project" value="InterPro"/>
</dbReference>
<sequence length="724" mass="81138">MEKRKEHELKIHENGKTSKSPKLCGTNYPVSISFIVVNEFCERFSYYGMKAVLTLYFINYLHWDPNLSTAVYHAFSSLCYFTPVLGALIADSWLGKFKTIIYLSVVYVIGHIVKSVGAIPSVGDSTIHIVLSMVGLILIAFGTGGIKPCVAAFGGDQFDEEHTNERRKFFSIFYMSINGGSVLSTLITPILRGDVQCFGGDCYALAFGVPAILMVIALVVFISGSGMYKKSPPEGNILLDVCKCMGLAIKNRWKSSKYDPKKKHWLDWAEDKYPRRLIHEIKMVLRVLVLYIPLPMFWALFDQQGSRWTLQATRMNMAFVSVCPVFCSCLFFQMLNALLILVFVPIFDMVVYPLIGLCRINLTPLKKMAVGMIFAALAFGSATLVEVNVTKTVVEPAPQGQCLLQVYNLAVSDVKLNISGSNLFSQPIKSYEVMMFLCLNLTGGKNKSSSSCESSCTMEKYMFPMTLSYRSMNILYPISAYLHYKCIGAEAFNMVTVSNRFINTRSEAVNITVGAVDFYVPADYGISPHNMYVIPAIIEPTTLVLLAFSVPALAYSTNLLYFFFQDPGEIILQKMEDVKANNVHIAWQIPQYVLITAGEVMFSITGLEFSYSQAPANMKSVLQAGWLLTVAFGNVIVLIVAEGAGLDQWMEFLLFAGLLVAVCIIFSIMAYFYTYVDPDELDKLFPDKTVNDDDEDNLKKNQKYHMDQTDNSMYLNPIEKRTKM</sequence>
<keyword evidence="7" id="KW-0653">Protein transport</keyword>
<dbReference type="AlphaFoldDB" id="A0A8C7FIU0"/>
<feature type="transmembrane region" description="Helical" evidence="10">
    <location>
        <begin position="653"/>
        <end position="676"/>
    </location>
</feature>
<dbReference type="GeneTree" id="ENSGT00940000156507"/>
<feature type="transmembrane region" description="Helical" evidence="10">
    <location>
        <begin position="543"/>
        <end position="564"/>
    </location>
</feature>
<feature type="transmembrane region" description="Helical" evidence="10">
    <location>
        <begin position="126"/>
        <end position="150"/>
    </location>
</feature>
<evidence type="ECO:0000256" key="8">
    <source>
        <dbReference type="ARBA" id="ARBA00022989"/>
    </source>
</evidence>
<dbReference type="CDD" id="cd17411">
    <property type="entry name" value="MFS_SLC15A2"/>
    <property type="match status" value="1"/>
</dbReference>
<dbReference type="Gene3D" id="1.20.1250.20">
    <property type="entry name" value="MFS general substrate transporter like domains"/>
    <property type="match status" value="2"/>
</dbReference>
<evidence type="ECO:0000256" key="5">
    <source>
        <dbReference type="ARBA" id="ARBA00022847"/>
    </source>
</evidence>
<dbReference type="GO" id="GO:0016020">
    <property type="term" value="C:membrane"/>
    <property type="evidence" value="ECO:0007669"/>
    <property type="project" value="UniProtKB-SubCell"/>
</dbReference>
<dbReference type="PROSITE" id="PS01022">
    <property type="entry name" value="PTR2_1"/>
    <property type="match status" value="1"/>
</dbReference>
<dbReference type="Proteomes" id="UP000694557">
    <property type="component" value="Unassembled WGS sequence"/>
</dbReference>
<feature type="transmembrane region" description="Helical" evidence="10">
    <location>
        <begin position="100"/>
        <end position="120"/>
    </location>
</feature>
<dbReference type="InterPro" id="IPR036259">
    <property type="entry name" value="MFS_trans_sf"/>
</dbReference>
<name>A0A8C7FIU0_ONCKI</name>
<feature type="transmembrane region" description="Helical" evidence="10">
    <location>
        <begin position="585"/>
        <end position="604"/>
    </location>
</feature>
<dbReference type="InterPro" id="IPR043381">
    <property type="entry name" value="SLC15A2"/>
</dbReference>
<feature type="transmembrane region" description="Helical" evidence="10">
    <location>
        <begin position="44"/>
        <end position="63"/>
    </location>
</feature>
<dbReference type="InterPro" id="IPR018456">
    <property type="entry name" value="PTR2_symporter_CS"/>
</dbReference>
<keyword evidence="3" id="KW-0813">Transport</keyword>
<feature type="transmembrane region" description="Helical" evidence="10">
    <location>
        <begin position="317"/>
        <end position="347"/>
    </location>
</feature>
<dbReference type="SUPFAM" id="SSF103473">
    <property type="entry name" value="MFS general substrate transporter"/>
    <property type="match status" value="1"/>
</dbReference>
<feature type="transmembrane region" description="Helical" evidence="10">
    <location>
        <begin position="69"/>
        <end position="88"/>
    </location>
</feature>
<organism evidence="11 12">
    <name type="scientific">Oncorhynchus kisutch</name>
    <name type="common">Coho salmon</name>
    <name type="synonym">Salmo kisutch</name>
    <dbReference type="NCBI Taxonomy" id="8019"/>
    <lineage>
        <taxon>Eukaryota</taxon>
        <taxon>Metazoa</taxon>
        <taxon>Chordata</taxon>
        <taxon>Craniata</taxon>
        <taxon>Vertebrata</taxon>
        <taxon>Euteleostomi</taxon>
        <taxon>Actinopterygii</taxon>
        <taxon>Neopterygii</taxon>
        <taxon>Teleostei</taxon>
        <taxon>Protacanthopterygii</taxon>
        <taxon>Salmoniformes</taxon>
        <taxon>Salmonidae</taxon>
        <taxon>Salmoninae</taxon>
        <taxon>Oncorhynchus</taxon>
    </lineage>
</organism>
<comment type="subcellular location">
    <subcellularLocation>
        <location evidence="1">Membrane</location>
        <topology evidence="1">Multi-pass membrane protein</topology>
    </subcellularLocation>
</comment>
<dbReference type="InterPro" id="IPR000109">
    <property type="entry name" value="POT_fam"/>
</dbReference>
<feature type="transmembrane region" description="Helical" evidence="10">
    <location>
        <begin position="203"/>
        <end position="222"/>
    </location>
</feature>
<keyword evidence="12" id="KW-1185">Reference proteome</keyword>
<evidence type="ECO:0000256" key="10">
    <source>
        <dbReference type="SAM" id="Phobius"/>
    </source>
</evidence>
<reference evidence="11" key="1">
    <citation type="submission" date="2025-08" db="UniProtKB">
        <authorList>
            <consortium name="Ensembl"/>
        </authorList>
    </citation>
    <scope>IDENTIFICATION</scope>
</reference>
<dbReference type="GO" id="GO:0015293">
    <property type="term" value="F:symporter activity"/>
    <property type="evidence" value="ECO:0007669"/>
    <property type="project" value="UniProtKB-KW"/>
</dbReference>
<keyword evidence="5" id="KW-0769">Symport</keyword>
<evidence type="ECO:0000256" key="2">
    <source>
        <dbReference type="ARBA" id="ARBA00005982"/>
    </source>
</evidence>
<reference evidence="11" key="2">
    <citation type="submission" date="2025-09" db="UniProtKB">
        <authorList>
            <consortium name="Ensembl"/>
        </authorList>
    </citation>
    <scope>IDENTIFICATION</scope>
</reference>
<dbReference type="FunFam" id="1.20.1250.20:FF:000049">
    <property type="entry name" value="Solute carrier family 15 member 2"/>
    <property type="match status" value="1"/>
</dbReference>
<evidence type="ECO:0000256" key="1">
    <source>
        <dbReference type="ARBA" id="ARBA00004141"/>
    </source>
</evidence>
<keyword evidence="8 10" id="KW-1133">Transmembrane helix</keyword>
<feature type="transmembrane region" description="Helical" evidence="10">
    <location>
        <begin position="283"/>
        <end position="301"/>
    </location>
</feature>
<gene>
    <name evidence="11" type="primary">slc15a2</name>
</gene>
<accession>A0A8C7FIU0</accession>
<protein>
    <submittedName>
        <fullName evidence="11">Solute carrier family 15 member 2</fullName>
    </submittedName>
</protein>
<dbReference type="Ensembl" id="ENSOKIT00005030420.1">
    <property type="protein sequence ID" value="ENSOKIP00005028753.1"/>
    <property type="gene ID" value="ENSOKIG00005012254.1"/>
</dbReference>
<comment type="similarity">
    <text evidence="2">Belongs to the major facilitator superfamily. Proton-dependent oligopeptide transporter (POT/PTR) (TC 2.A.17) family.</text>
</comment>
<dbReference type="PANTHER" id="PTHR11654">
    <property type="entry name" value="OLIGOPEPTIDE TRANSPORTER-RELATED"/>
    <property type="match status" value="1"/>
</dbReference>
<evidence type="ECO:0000256" key="4">
    <source>
        <dbReference type="ARBA" id="ARBA00022692"/>
    </source>
</evidence>
<evidence type="ECO:0000256" key="6">
    <source>
        <dbReference type="ARBA" id="ARBA00022856"/>
    </source>
</evidence>
<dbReference type="GO" id="GO:0015031">
    <property type="term" value="P:protein transport"/>
    <property type="evidence" value="ECO:0007669"/>
    <property type="project" value="UniProtKB-KW"/>
</dbReference>
<keyword evidence="4 10" id="KW-0812">Transmembrane</keyword>
<feature type="transmembrane region" description="Helical" evidence="10">
    <location>
        <begin position="368"/>
        <end position="385"/>
    </location>
</feature>
<dbReference type="Pfam" id="PF00854">
    <property type="entry name" value="PTR2"/>
    <property type="match status" value="2"/>
</dbReference>
<evidence type="ECO:0000256" key="3">
    <source>
        <dbReference type="ARBA" id="ARBA00022448"/>
    </source>
</evidence>
<feature type="transmembrane region" description="Helical" evidence="10">
    <location>
        <begin position="171"/>
        <end position="191"/>
    </location>
</feature>
<proteinExistence type="inferred from homology"/>
<evidence type="ECO:0000256" key="7">
    <source>
        <dbReference type="ARBA" id="ARBA00022927"/>
    </source>
</evidence>
<keyword evidence="9 10" id="KW-0472">Membrane</keyword>
<keyword evidence="6" id="KW-0571">Peptide transport</keyword>